<evidence type="ECO:0000313" key="2">
    <source>
        <dbReference type="Proteomes" id="UP000070657"/>
    </source>
</evidence>
<keyword evidence="2" id="KW-1185">Reference proteome</keyword>
<evidence type="ECO:0000313" key="1">
    <source>
        <dbReference type="EMBL" id="KXA92822.1"/>
    </source>
</evidence>
<dbReference type="AlphaFoldDB" id="A0A133UF63"/>
<proteinExistence type="predicted"/>
<accession>A0A133UF63</accession>
<dbReference type="EMBL" id="LHXP01000043">
    <property type="protein sequence ID" value="KXA92822.1"/>
    <property type="molecule type" value="Genomic_DNA"/>
</dbReference>
<reference evidence="1 2" key="1">
    <citation type="journal article" date="2016" name="Sci. Rep.">
        <title>Metabolic traits of an uncultured archaeal lineage -MSBL1- from brine pools of the Red Sea.</title>
        <authorList>
            <person name="Mwirichia R."/>
            <person name="Alam I."/>
            <person name="Rashid M."/>
            <person name="Vinu M."/>
            <person name="Ba-Alawi W."/>
            <person name="Anthony Kamau A."/>
            <person name="Kamanda Ngugi D."/>
            <person name="Goker M."/>
            <person name="Klenk H.P."/>
            <person name="Bajic V."/>
            <person name="Stingl U."/>
        </authorList>
    </citation>
    <scope>NUCLEOTIDE SEQUENCE [LARGE SCALE GENOMIC DNA]</scope>
    <source>
        <strain evidence="1">SCGC-AAA259E22</strain>
    </source>
</reference>
<comment type="caution">
    <text evidence="1">The sequence shown here is derived from an EMBL/GenBank/DDBJ whole genome shotgun (WGS) entry which is preliminary data.</text>
</comment>
<organism evidence="1 2">
    <name type="scientific">candidate division MSBL1 archaeon SCGC-AAA259E22</name>
    <dbReference type="NCBI Taxonomy" id="1698265"/>
    <lineage>
        <taxon>Archaea</taxon>
        <taxon>Methanobacteriati</taxon>
        <taxon>Methanobacteriota</taxon>
        <taxon>candidate division MSBL1</taxon>
    </lineage>
</organism>
<name>A0A133UF63_9EURY</name>
<sequence length="67" mass="7575">MAWTVILIASVKDKDLETVVKQMGLGEHLDETKFTYSVETIVAIQEIVRTSASREELATRLSIYFQA</sequence>
<dbReference type="Proteomes" id="UP000070657">
    <property type="component" value="Unassembled WGS sequence"/>
</dbReference>
<gene>
    <name evidence="1" type="ORF">AKJ66_03440</name>
</gene>
<protein>
    <submittedName>
        <fullName evidence="1">Uncharacterized protein</fullName>
    </submittedName>
</protein>